<dbReference type="Pfam" id="PF00141">
    <property type="entry name" value="peroxidase"/>
    <property type="match status" value="1"/>
</dbReference>
<keyword evidence="9" id="KW-0560">Oxidoreductase</keyword>
<keyword evidence="18" id="KW-1185">Reference proteome</keyword>
<dbReference type="InterPro" id="IPR044831">
    <property type="entry name" value="Ccp1-like"/>
</dbReference>
<dbReference type="InterPro" id="IPR019793">
    <property type="entry name" value="Peroxidases_heam-ligand_BS"/>
</dbReference>
<evidence type="ECO:0000256" key="10">
    <source>
        <dbReference type="ARBA" id="ARBA00023004"/>
    </source>
</evidence>
<dbReference type="FunFam" id="1.10.520.10:FF:000005">
    <property type="entry name" value="Cytochrome c peroxidase"/>
    <property type="match status" value="1"/>
</dbReference>
<dbReference type="SUPFAM" id="SSF48113">
    <property type="entry name" value="Heme-dependent peroxidases"/>
    <property type="match status" value="1"/>
</dbReference>
<evidence type="ECO:0000256" key="1">
    <source>
        <dbReference type="ARBA" id="ARBA00003917"/>
    </source>
</evidence>
<dbReference type="EMBL" id="CDMY01000635">
    <property type="protein sequence ID" value="CEM27536.1"/>
    <property type="molecule type" value="Genomic_DNA"/>
</dbReference>
<dbReference type="InterPro" id="IPR010255">
    <property type="entry name" value="Haem_peroxidase_sf"/>
</dbReference>
<keyword evidence="7" id="KW-0479">Metal-binding</keyword>
<comment type="function">
    <text evidence="1">Destroys radicals which are normally produced within the cells and which are toxic to biological systems.</text>
</comment>
<evidence type="ECO:0000256" key="5">
    <source>
        <dbReference type="ARBA" id="ARBA00022559"/>
    </source>
</evidence>
<gene>
    <name evidence="17" type="ORF">Vbra_17511</name>
</gene>
<name>A0A0G4GEG9_VITBC</name>
<dbReference type="VEuPathDB" id="CryptoDB:Vbra_17511"/>
<accession>A0A0G4GEG9</accession>
<dbReference type="PROSITE" id="PS50873">
    <property type="entry name" value="PEROXIDASE_4"/>
    <property type="match status" value="1"/>
</dbReference>
<dbReference type="InterPro" id="IPR002016">
    <property type="entry name" value="Haem_peroxidase"/>
</dbReference>
<organism evidence="17 18">
    <name type="scientific">Vitrella brassicaformis (strain CCMP3155)</name>
    <dbReference type="NCBI Taxonomy" id="1169540"/>
    <lineage>
        <taxon>Eukaryota</taxon>
        <taxon>Sar</taxon>
        <taxon>Alveolata</taxon>
        <taxon>Colpodellida</taxon>
        <taxon>Vitrellaceae</taxon>
        <taxon>Vitrella</taxon>
    </lineage>
</organism>
<comment type="catalytic activity">
    <reaction evidence="14">
        <text>2 Fe(II)-[cytochrome c] + H2O2 + 2 H(+) = 2 Fe(III)-[cytochrome c] + 2 H2O</text>
        <dbReference type="Rhea" id="RHEA:16581"/>
        <dbReference type="Rhea" id="RHEA-COMP:10350"/>
        <dbReference type="Rhea" id="RHEA-COMP:14399"/>
        <dbReference type="ChEBI" id="CHEBI:15377"/>
        <dbReference type="ChEBI" id="CHEBI:15378"/>
        <dbReference type="ChEBI" id="CHEBI:16240"/>
        <dbReference type="ChEBI" id="CHEBI:29033"/>
        <dbReference type="ChEBI" id="CHEBI:29034"/>
        <dbReference type="EC" id="1.11.1.5"/>
    </reaction>
</comment>
<evidence type="ECO:0000256" key="6">
    <source>
        <dbReference type="ARBA" id="ARBA00022617"/>
    </source>
</evidence>
<feature type="region of interest" description="Disordered" evidence="15">
    <location>
        <begin position="207"/>
        <end position="235"/>
    </location>
</feature>
<evidence type="ECO:0000256" key="15">
    <source>
        <dbReference type="SAM" id="MobiDB-lite"/>
    </source>
</evidence>
<feature type="compositionally biased region" description="Low complexity" evidence="15">
    <location>
        <begin position="36"/>
        <end position="61"/>
    </location>
</feature>
<dbReference type="AlphaFoldDB" id="A0A0G4GEG9"/>
<evidence type="ECO:0000259" key="16">
    <source>
        <dbReference type="PROSITE" id="PS50873"/>
    </source>
</evidence>
<dbReference type="STRING" id="1169540.A0A0G4GEG9"/>
<feature type="domain" description="Plant heme peroxidase family profile" evidence="16">
    <location>
        <begin position="182"/>
        <end position="384"/>
    </location>
</feature>
<dbReference type="EC" id="1.11.1.5" evidence="12"/>
<dbReference type="PhylomeDB" id="A0A0G4GEG9"/>
<dbReference type="GO" id="GO:0042744">
    <property type="term" value="P:hydrogen peroxide catabolic process"/>
    <property type="evidence" value="ECO:0007669"/>
    <property type="project" value="TreeGrafter"/>
</dbReference>
<dbReference type="PROSITE" id="PS00435">
    <property type="entry name" value="PEROXIDASE_1"/>
    <property type="match status" value="1"/>
</dbReference>
<keyword evidence="8" id="KW-0809">Transit peptide</keyword>
<dbReference type="InParanoid" id="A0A0G4GEG9"/>
<dbReference type="CDD" id="cd00691">
    <property type="entry name" value="ascorbate_peroxidase"/>
    <property type="match status" value="1"/>
</dbReference>
<evidence type="ECO:0000256" key="2">
    <source>
        <dbReference type="ARBA" id="ARBA00004305"/>
    </source>
</evidence>
<evidence type="ECO:0000256" key="14">
    <source>
        <dbReference type="ARBA" id="ARBA00049265"/>
    </source>
</evidence>
<dbReference type="PRINTS" id="PR00458">
    <property type="entry name" value="PEROXIDASE"/>
</dbReference>
<dbReference type="GO" id="GO:0000302">
    <property type="term" value="P:response to reactive oxygen species"/>
    <property type="evidence" value="ECO:0007669"/>
    <property type="project" value="TreeGrafter"/>
</dbReference>
<dbReference type="GO" id="GO:0020037">
    <property type="term" value="F:heme binding"/>
    <property type="evidence" value="ECO:0007669"/>
    <property type="project" value="InterPro"/>
</dbReference>
<evidence type="ECO:0000256" key="3">
    <source>
        <dbReference type="ARBA" id="ARBA00004569"/>
    </source>
</evidence>
<comment type="similarity">
    <text evidence="4">Belongs to the peroxidase family. Cytochrome c peroxidase subfamily.</text>
</comment>
<proteinExistence type="inferred from homology"/>
<sequence>MMKVGVPSSLLSRSIPLAAARRSAPLATIARSIVTGRGSHQQHGGQQQHQQQSYGRRSGSQTEGMGGWIWASAAGAMVVGGSSVGEAMCELPKDKSDKVDWKAVRADICKLLEDDKYEKEPPGPVLVRLAWHASGTYDSATKTGGSNGATMRFTPESTDGANAGLHIARNMLAPIKDKYPNVSLADLWIFAGVTAIEEMGGPSIEFRPGRTDAPDASTVPPNGRLPDADKGQPNSTCQHIRDIFGRMGFNDQEMVALSGAHALGRCHTDRSGYWGPWTRAPTTFSNEYFRLLMEEKWSPKKTHEGKKWTGPLQYEDPTGELMMLPSDIALIQDKEFKRWVEVYAKDEDRFFKDFARAFKKLTELGVSFPEDDNILVKLKKLVLG</sequence>
<comment type="subcellular location">
    <subcellularLocation>
        <location evidence="3">Mitochondrion intermembrane space</location>
    </subcellularLocation>
    <subcellularLocation>
        <location evidence="2">Mitochondrion matrix</location>
    </subcellularLocation>
</comment>
<dbReference type="InterPro" id="IPR002207">
    <property type="entry name" value="Peroxidase_I"/>
</dbReference>
<dbReference type="GO" id="GO:0034599">
    <property type="term" value="P:cellular response to oxidative stress"/>
    <property type="evidence" value="ECO:0007669"/>
    <property type="project" value="InterPro"/>
</dbReference>
<dbReference type="PANTHER" id="PTHR31356:SF58">
    <property type="entry name" value="CYTOCHROME C PEROXIDASE, MITOCHONDRIAL"/>
    <property type="match status" value="1"/>
</dbReference>
<dbReference type="PROSITE" id="PS00436">
    <property type="entry name" value="PEROXIDASE_2"/>
    <property type="match status" value="1"/>
</dbReference>
<keyword evidence="5" id="KW-0575">Peroxidase</keyword>
<dbReference type="PRINTS" id="PR00459">
    <property type="entry name" value="ASPEROXIDASE"/>
</dbReference>
<dbReference type="Gene3D" id="1.10.420.10">
    <property type="entry name" value="Peroxidase, domain 2"/>
    <property type="match status" value="1"/>
</dbReference>
<reference evidence="17 18" key="1">
    <citation type="submission" date="2014-11" db="EMBL/GenBank/DDBJ databases">
        <authorList>
            <person name="Zhu J."/>
            <person name="Qi W."/>
            <person name="Song R."/>
        </authorList>
    </citation>
    <scope>NUCLEOTIDE SEQUENCE [LARGE SCALE GENOMIC DNA]</scope>
</reference>
<evidence type="ECO:0000256" key="12">
    <source>
        <dbReference type="ARBA" id="ARBA00039063"/>
    </source>
</evidence>
<protein>
    <recommendedName>
        <fullName evidence="13">Cytochrome c peroxidase, mitochondrial</fullName>
        <ecNumber evidence="12">1.11.1.5</ecNumber>
    </recommendedName>
</protein>
<evidence type="ECO:0000256" key="11">
    <source>
        <dbReference type="ARBA" id="ARBA00023128"/>
    </source>
</evidence>
<dbReference type="PANTHER" id="PTHR31356">
    <property type="entry name" value="THYLAKOID LUMENAL 29 KDA PROTEIN, CHLOROPLASTIC-RELATED"/>
    <property type="match status" value="1"/>
</dbReference>
<keyword evidence="11" id="KW-0496">Mitochondrion</keyword>
<evidence type="ECO:0000256" key="9">
    <source>
        <dbReference type="ARBA" id="ARBA00023002"/>
    </source>
</evidence>
<evidence type="ECO:0000313" key="17">
    <source>
        <dbReference type="EMBL" id="CEM27536.1"/>
    </source>
</evidence>
<evidence type="ECO:0000256" key="4">
    <source>
        <dbReference type="ARBA" id="ARBA00005997"/>
    </source>
</evidence>
<feature type="region of interest" description="Disordered" evidence="15">
    <location>
        <begin position="36"/>
        <end position="62"/>
    </location>
</feature>
<dbReference type="GO" id="GO:0005759">
    <property type="term" value="C:mitochondrial matrix"/>
    <property type="evidence" value="ECO:0007669"/>
    <property type="project" value="UniProtKB-SubCell"/>
</dbReference>
<evidence type="ECO:0000256" key="7">
    <source>
        <dbReference type="ARBA" id="ARBA00022723"/>
    </source>
</evidence>
<evidence type="ECO:0000256" key="13">
    <source>
        <dbReference type="ARBA" id="ARBA00040313"/>
    </source>
</evidence>
<dbReference type="OMA" id="QRKWNGP"/>
<keyword evidence="6" id="KW-0349">Heme</keyword>
<dbReference type="GO" id="GO:0005758">
    <property type="term" value="C:mitochondrial intermembrane space"/>
    <property type="evidence" value="ECO:0007669"/>
    <property type="project" value="UniProtKB-SubCell"/>
</dbReference>
<keyword evidence="10" id="KW-0408">Iron</keyword>
<dbReference type="GO" id="GO:0004130">
    <property type="term" value="F:cytochrome-c peroxidase activity"/>
    <property type="evidence" value="ECO:0007669"/>
    <property type="project" value="UniProtKB-EC"/>
</dbReference>
<dbReference type="GO" id="GO:0046872">
    <property type="term" value="F:metal ion binding"/>
    <property type="evidence" value="ECO:0007669"/>
    <property type="project" value="UniProtKB-KW"/>
</dbReference>
<evidence type="ECO:0000256" key="8">
    <source>
        <dbReference type="ARBA" id="ARBA00022946"/>
    </source>
</evidence>
<dbReference type="FunFam" id="1.10.420.10:FF:000009">
    <property type="entry name" value="Ascorbate peroxidase"/>
    <property type="match status" value="1"/>
</dbReference>
<dbReference type="Gene3D" id="1.10.520.10">
    <property type="match status" value="1"/>
</dbReference>
<evidence type="ECO:0000313" key="18">
    <source>
        <dbReference type="Proteomes" id="UP000041254"/>
    </source>
</evidence>
<dbReference type="OrthoDB" id="2859658at2759"/>
<dbReference type="InterPro" id="IPR019794">
    <property type="entry name" value="Peroxidases_AS"/>
</dbReference>
<dbReference type="Proteomes" id="UP000041254">
    <property type="component" value="Unassembled WGS sequence"/>
</dbReference>